<keyword evidence="3" id="KW-1185">Reference proteome</keyword>
<evidence type="ECO:0000313" key="2">
    <source>
        <dbReference type="EMBL" id="EIJ88502.1"/>
    </source>
</evidence>
<accession>I3EH05</accession>
<dbReference type="OMA" id="MERISIW"/>
<dbReference type="Proteomes" id="UP000002872">
    <property type="component" value="Unassembled WGS sequence"/>
</dbReference>
<keyword evidence="1" id="KW-0812">Transmembrane</keyword>
<dbReference type="InParanoid" id="I3EH05"/>
<keyword evidence="1" id="KW-1133">Transmembrane helix</keyword>
<evidence type="ECO:0000256" key="1">
    <source>
        <dbReference type="SAM" id="Phobius"/>
    </source>
</evidence>
<feature type="transmembrane region" description="Helical" evidence="1">
    <location>
        <begin position="42"/>
        <end position="63"/>
    </location>
</feature>
<gene>
    <name evidence="2" type="ORF">NEQG_01192</name>
</gene>
<evidence type="ECO:0000313" key="3">
    <source>
        <dbReference type="Proteomes" id="UP000002872"/>
    </source>
</evidence>
<dbReference type="HOGENOM" id="CLU_787761_0_0_1"/>
<protein>
    <submittedName>
        <fullName evidence="2">Uncharacterized protein</fullName>
    </submittedName>
</protein>
<dbReference type="OrthoDB" id="2193467at2759"/>
<organism evidence="2 3">
    <name type="scientific">Nematocida parisii (strain ERTm3)</name>
    <name type="common">Nematode killer fungus</name>
    <dbReference type="NCBI Taxonomy" id="935791"/>
    <lineage>
        <taxon>Eukaryota</taxon>
        <taxon>Fungi</taxon>
        <taxon>Fungi incertae sedis</taxon>
        <taxon>Microsporidia</taxon>
        <taxon>Nematocida</taxon>
    </lineage>
</organism>
<dbReference type="VEuPathDB" id="MicrosporidiaDB:NEQG_01192"/>
<dbReference type="AlphaFoldDB" id="I3EH05"/>
<dbReference type="EMBL" id="GL870878">
    <property type="protein sequence ID" value="EIJ88502.1"/>
    <property type="molecule type" value="Genomic_DNA"/>
</dbReference>
<proteinExistence type="predicted"/>
<sequence>MEYKSFGSTIRNALLKYAIMHNISIWDYSIWNTLLMTALSSIRMIIFIIFTVFITLSSIFYIIIKKRRFTQKDTLCIFIFMVISIFLLDTVENMRKIEIYLDNSYPNIEITIPYSYYLINNPLENENICKFNRKLEKSEDDLKYGEKVSGTYIKLLQQNINNKHNKIISNRLINGNTTGYNNNRLNTTGYNNNRLINGNTVGNRLINGNTTEYCIYNNNNKCNNCILLKDEEFKEVKSNLQYINSINKEYSDIERQLDRSKIEYKVKTVELMKNFKEFNKLTYFIREELETIGVNFNSIEDSIISLIDKYDKVFSGDISNITRIKIFEDSVCVSIKNNEKKPFYKNFYKKRIYQQ</sequence>
<feature type="transmembrane region" description="Helical" evidence="1">
    <location>
        <begin position="75"/>
        <end position="91"/>
    </location>
</feature>
<name>I3EH05_NEMP3</name>
<reference evidence="2" key="1">
    <citation type="submission" date="2011-01" db="EMBL/GenBank/DDBJ databases">
        <title>The Genome Sequence of Nematocida parisii strain ERTm3.</title>
        <authorList>
            <consortium name="The Broad Institute Genome Sequencing Platform"/>
            <consortium name="The Broad Institute Genome Sequencing Center for Infectious Disease"/>
            <person name="Cuomo C."/>
            <person name="Troemel E."/>
            <person name="Young S.K."/>
            <person name="Zeng Q."/>
            <person name="Gargeya S."/>
            <person name="Fitzgerald M."/>
            <person name="Haas B."/>
            <person name="Abouelleil A."/>
            <person name="Alvarado L."/>
            <person name="Arachchi H.M."/>
            <person name="Berlin A."/>
            <person name="Chapman S.B."/>
            <person name="Gearin G."/>
            <person name="Goldberg J."/>
            <person name="Griggs A."/>
            <person name="Gujja S."/>
            <person name="Hansen M."/>
            <person name="Heiman D."/>
            <person name="Howarth C."/>
            <person name="Larimer J."/>
            <person name="Lui A."/>
            <person name="MacDonald P.J.P."/>
            <person name="McCowen C."/>
            <person name="Montmayeur A."/>
            <person name="Murphy C."/>
            <person name="Neiman D."/>
            <person name="Pearson M."/>
            <person name="Priest M."/>
            <person name="Roberts A."/>
            <person name="Saif S."/>
            <person name="Shea T."/>
            <person name="Sisk P."/>
            <person name="Stolte C."/>
            <person name="Sykes S."/>
            <person name="Wortman J."/>
            <person name="Nusbaum C."/>
            <person name="Birren B."/>
        </authorList>
    </citation>
    <scope>NUCLEOTIDE SEQUENCE</scope>
    <source>
        <strain evidence="2">ERTm3</strain>
    </source>
</reference>
<keyword evidence="1" id="KW-0472">Membrane</keyword>